<sequence length="285" mass="28968">MNAIAHARDVDLARAAELARAGDHDAAQRILEGLGRAPATLDLLARVHAQRGDLAAARAAWAEVLSGDPAHVSALAGTRLIDDITAGRRRAHPVPVALIGGSAALVAVALAAVLLPASSPDGEPPAAQEPATQSPAIRSSVPAATQPVAATPDPELLASLAAPEVRLTPAGTGVRVVFARGMFGPDSTALSQEGREQLQRWGRLLRGKRVRVTVFGHGVVVPGGPVTGGSATAVARAAAAVEVLAAAGEQPPAVFVLRSAEQSDAPHTGADPAPNRTVTLRVDPW</sequence>
<organism evidence="3 4">
    <name type="scientific">Lentzea xinjiangensis</name>
    <dbReference type="NCBI Taxonomy" id="402600"/>
    <lineage>
        <taxon>Bacteria</taxon>
        <taxon>Bacillati</taxon>
        <taxon>Actinomycetota</taxon>
        <taxon>Actinomycetes</taxon>
        <taxon>Pseudonocardiales</taxon>
        <taxon>Pseudonocardiaceae</taxon>
        <taxon>Lentzea</taxon>
    </lineage>
</organism>
<dbReference type="RefSeq" id="WP_089951291.1">
    <property type="nucleotide sequence ID" value="NZ_FOFR01000005.1"/>
</dbReference>
<evidence type="ECO:0000313" key="3">
    <source>
        <dbReference type="EMBL" id="SEQ81509.1"/>
    </source>
</evidence>
<evidence type="ECO:0000256" key="2">
    <source>
        <dbReference type="SAM" id="Phobius"/>
    </source>
</evidence>
<dbReference type="OrthoDB" id="5146906at2"/>
<keyword evidence="4" id="KW-1185">Reference proteome</keyword>
<evidence type="ECO:0000313" key="4">
    <source>
        <dbReference type="Proteomes" id="UP000199352"/>
    </source>
</evidence>
<dbReference type="Gene3D" id="3.30.1330.60">
    <property type="entry name" value="OmpA-like domain"/>
    <property type="match status" value="1"/>
</dbReference>
<dbReference type="AlphaFoldDB" id="A0A1H9J441"/>
<dbReference type="InterPro" id="IPR036737">
    <property type="entry name" value="OmpA-like_sf"/>
</dbReference>
<dbReference type="STRING" id="402600.SAMN05216188_105205"/>
<feature type="transmembrane region" description="Helical" evidence="2">
    <location>
        <begin position="96"/>
        <end position="115"/>
    </location>
</feature>
<gene>
    <name evidence="3" type="ORF">SAMN05216188_105205</name>
</gene>
<feature type="region of interest" description="Disordered" evidence="1">
    <location>
        <begin position="119"/>
        <end position="149"/>
    </location>
</feature>
<evidence type="ECO:0000256" key="1">
    <source>
        <dbReference type="SAM" id="MobiDB-lite"/>
    </source>
</evidence>
<dbReference type="EMBL" id="FOFR01000005">
    <property type="protein sequence ID" value="SEQ81509.1"/>
    <property type="molecule type" value="Genomic_DNA"/>
</dbReference>
<accession>A0A1H9J441</accession>
<keyword evidence="2" id="KW-1133">Transmembrane helix</keyword>
<dbReference type="SUPFAM" id="SSF103088">
    <property type="entry name" value="OmpA-like"/>
    <property type="match status" value="1"/>
</dbReference>
<protein>
    <submittedName>
        <fullName evidence="3">Uncharacterized protein</fullName>
    </submittedName>
</protein>
<dbReference type="Proteomes" id="UP000199352">
    <property type="component" value="Unassembled WGS sequence"/>
</dbReference>
<feature type="region of interest" description="Disordered" evidence="1">
    <location>
        <begin position="261"/>
        <end position="285"/>
    </location>
</feature>
<keyword evidence="2" id="KW-0812">Transmembrane</keyword>
<proteinExistence type="predicted"/>
<reference evidence="4" key="1">
    <citation type="submission" date="2016-10" db="EMBL/GenBank/DDBJ databases">
        <authorList>
            <person name="Varghese N."/>
            <person name="Submissions S."/>
        </authorList>
    </citation>
    <scope>NUCLEOTIDE SEQUENCE [LARGE SCALE GENOMIC DNA]</scope>
    <source>
        <strain evidence="4">CGMCC 4.3525</strain>
    </source>
</reference>
<name>A0A1H9J441_9PSEU</name>
<keyword evidence="2" id="KW-0472">Membrane</keyword>